<keyword evidence="2" id="KW-1185">Reference proteome</keyword>
<dbReference type="Gene3D" id="3.40.50.2300">
    <property type="match status" value="1"/>
</dbReference>
<feature type="non-terminal residue" evidence="1">
    <location>
        <position position="72"/>
    </location>
</feature>
<accession>A0AAQ0MG36</accession>
<dbReference type="Proteomes" id="UP000269505">
    <property type="component" value="Unassembled WGS sequence"/>
</dbReference>
<protein>
    <submittedName>
        <fullName evidence="1">Uncharacterized protein</fullName>
    </submittedName>
</protein>
<reference evidence="1 2" key="1">
    <citation type="submission" date="2018-10" db="EMBL/GenBank/DDBJ databases">
        <title>Staphylococcus pseudoxylosus sp. nov., isolated from bovine mastitis.</title>
        <authorList>
            <person name="Macfadyen A.C."/>
            <person name="Leroy S."/>
            <person name="Harrison E.M."/>
            <person name="Parkhill J."/>
            <person name="Holmes M.A."/>
            <person name="Paterson G.K."/>
        </authorList>
    </citation>
    <scope>NUCLEOTIDE SEQUENCE [LARGE SCALE GENOMIC DNA]</scope>
    <source>
        <strain evidence="1 2">S04009</strain>
    </source>
</reference>
<name>A0AAQ0MG36_9STAP</name>
<organism evidence="1 2">
    <name type="scientific">Staphylococcus pseudoxylosus</name>
    <dbReference type="NCBI Taxonomy" id="2282419"/>
    <lineage>
        <taxon>Bacteria</taxon>
        <taxon>Bacillati</taxon>
        <taxon>Bacillota</taxon>
        <taxon>Bacilli</taxon>
        <taxon>Bacillales</taxon>
        <taxon>Staphylococcaceae</taxon>
        <taxon>Staphylococcus</taxon>
    </lineage>
</organism>
<dbReference type="EMBL" id="RCVN01000111">
    <property type="protein sequence ID" value="RMI83718.1"/>
    <property type="molecule type" value="Genomic_DNA"/>
</dbReference>
<gene>
    <name evidence="1" type="ORF">D9V42_15020</name>
</gene>
<sequence length="72" mass="8186">VLLKWQKTFDDCKPIKRGQSLRARQTHLIGAIIPRMNSYAVDETIKGLAKQCQKYESQLILNYTGSIYVGVS</sequence>
<feature type="non-terminal residue" evidence="1">
    <location>
        <position position="1"/>
    </location>
</feature>
<comment type="caution">
    <text evidence="1">The sequence shown here is derived from an EMBL/GenBank/DDBJ whole genome shotgun (WGS) entry which is preliminary data.</text>
</comment>
<evidence type="ECO:0000313" key="1">
    <source>
        <dbReference type="EMBL" id="RMI83718.1"/>
    </source>
</evidence>
<dbReference type="AlphaFoldDB" id="A0AAQ0MG36"/>
<evidence type="ECO:0000313" key="2">
    <source>
        <dbReference type="Proteomes" id="UP000269505"/>
    </source>
</evidence>
<proteinExistence type="predicted"/>